<gene>
    <name evidence="5 6" type="primary">LOC110978359</name>
</gene>
<feature type="transmembrane region" description="Helical" evidence="1">
    <location>
        <begin position="265"/>
        <end position="286"/>
    </location>
</feature>
<feature type="chain" id="PRO_5044665516" evidence="2">
    <location>
        <begin position="33"/>
        <end position="302"/>
    </location>
</feature>
<proteinExistence type="predicted"/>
<dbReference type="GeneID" id="110978359"/>
<dbReference type="RefSeq" id="XP_022088991.1">
    <property type="nucleotide sequence ID" value="XM_022233299.1"/>
</dbReference>
<evidence type="ECO:0000256" key="1">
    <source>
        <dbReference type="SAM" id="Phobius"/>
    </source>
</evidence>
<dbReference type="RefSeq" id="XP_022088990.1">
    <property type="nucleotide sequence ID" value="XM_022233298.1"/>
</dbReference>
<organism evidence="4 5">
    <name type="scientific">Acanthaster planci</name>
    <name type="common">Crown-of-thorns starfish</name>
    <dbReference type="NCBI Taxonomy" id="133434"/>
    <lineage>
        <taxon>Eukaryota</taxon>
        <taxon>Metazoa</taxon>
        <taxon>Echinodermata</taxon>
        <taxon>Eleutherozoa</taxon>
        <taxon>Asterozoa</taxon>
        <taxon>Asteroidea</taxon>
        <taxon>Valvatacea</taxon>
        <taxon>Valvatida</taxon>
        <taxon>Acanthasteridae</taxon>
        <taxon>Acanthaster</taxon>
    </lineage>
</organism>
<evidence type="ECO:0000256" key="2">
    <source>
        <dbReference type="SAM" id="SignalP"/>
    </source>
</evidence>
<feature type="domain" description="Apextrin C-terminal" evidence="3">
    <location>
        <begin position="42"/>
        <end position="249"/>
    </location>
</feature>
<evidence type="ECO:0000313" key="5">
    <source>
        <dbReference type="RefSeq" id="XP_022088990.1"/>
    </source>
</evidence>
<evidence type="ECO:0000313" key="4">
    <source>
        <dbReference type="Proteomes" id="UP000694845"/>
    </source>
</evidence>
<dbReference type="Pfam" id="PF16977">
    <property type="entry name" value="ApeC"/>
    <property type="match status" value="1"/>
</dbReference>
<feature type="signal peptide" evidence="2">
    <location>
        <begin position="1"/>
        <end position="32"/>
    </location>
</feature>
<dbReference type="OrthoDB" id="5954510at2759"/>
<protein>
    <submittedName>
        <fullName evidence="5 6">Uncharacterized protein LOC110978359</fullName>
    </submittedName>
</protein>
<keyword evidence="4" id="KW-1185">Reference proteome</keyword>
<dbReference type="PANTHER" id="PTHR19324">
    <property type="entry name" value="PERFORIN-LIKE PROTEIN 1"/>
    <property type="match status" value="1"/>
</dbReference>
<dbReference type="Proteomes" id="UP000694845">
    <property type="component" value="Unplaced"/>
</dbReference>
<dbReference type="AlphaFoldDB" id="A0A8B7Y9F6"/>
<keyword evidence="1" id="KW-0812">Transmembrane</keyword>
<evidence type="ECO:0000259" key="3">
    <source>
        <dbReference type="Pfam" id="PF16977"/>
    </source>
</evidence>
<accession>A0A8B7Y9F6</accession>
<dbReference type="PANTHER" id="PTHR19324:SF33">
    <property type="entry name" value="MUCIN-5AC"/>
    <property type="match status" value="1"/>
</dbReference>
<keyword evidence="1" id="KW-1133">Transmembrane helix</keyword>
<reference evidence="5 6" key="1">
    <citation type="submission" date="2025-04" db="UniProtKB">
        <authorList>
            <consortium name="RefSeq"/>
        </authorList>
    </citation>
    <scope>IDENTIFICATION</scope>
</reference>
<keyword evidence="2" id="KW-0732">Signal</keyword>
<sequence length="302" mass="34288">MNRMDVWSPVTCRLRFLLLTVLELSLLQSVITVLHGGEGNGYALPRPFSGCTEHWVDFRVLIRYSNITGETDISKEFKIGLDTVDDNTILFEFCVQNNTLVQGTMDDPVIEWPAGQYCIQSVGQFVRNNGRYEWVLGDCPQGFKSGVTALPFTTYPGQRMSASTSPLSLTYRNRTLIHYCCSTNGDVNTPIDLGMAAPFFLLPYGEPRCQKVHNMDSELQYIEWPAAVQQWTGVHPYSVRGRKFFYCYYTPLGLGMEHDIIRATFAVSLGTPTVTVIIICLCKLRAKLMARRRNFKRFQSVM</sequence>
<dbReference type="InterPro" id="IPR031569">
    <property type="entry name" value="ApeC"/>
</dbReference>
<dbReference type="OMA" id="GEPRCQK"/>
<dbReference type="KEGG" id="aplc:110978359"/>
<evidence type="ECO:0000313" key="6">
    <source>
        <dbReference type="RefSeq" id="XP_022088991.1"/>
    </source>
</evidence>
<keyword evidence="1" id="KW-0472">Membrane</keyword>
<name>A0A8B7Y9F6_ACAPL</name>